<accession>A0A9W7DYP4</accession>
<keyword evidence="3" id="KW-1185">Reference proteome</keyword>
<organism evidence="2 3">
    <name type="scientific">Triparma retinervis</name>
    <dbReference type="NCBI Taxonomy" id="2557542"/>
    <lineage>
        <taxon>Eukaryota</taxon>
        <taxon>Sar</taxon>
        <taxon>Stramenopiles</taxon>
        <taxon>Ochrophyta</taxon>
        <taxon>Bolidophyceae</taxon>
        <taxon>Parmales</taxon>
        <taxon>Triparmaceae</taxon>
        <taxon>Triparma</taxon>
    </lineage>
</organism>
<sequence length="287" mass="30392">MFSASNANQDDGDDPYGFDVDFSSKKFKPSYAQSSFDDEDDIVFSDSEDEDPAEKFRKNKSTKGKKSQSGTSKPSGVKKSSTSGSALDRASAYLSKYKGGGQDKDKAKAKKKSPVKSPGDDFSAFMDDSDSDGGGGGGRGLRSGGKKKASPKASPSPTTKRERRPNVESMLQLDKSSSSVNMTSPRQGSSSPSLGNTMKSKFSSPTIGVLKSGSDIKDIYRPPSPLYNPTTPMSAGNRSNVSESLEESIASFTDDIPSRDEAMGKVMDFASLNRIAVGGEDGGLEVE</sequence>
<evidence type="ECO:0000313" key="2">
    <source>
        <dbReference type="EMBL" id="GMH60017.1"/>
    </source>
</evidence>
<feature type="region of interest" description="Disordered" evidence="1">
    <location>
        <begin position="38"/>
        <end position="248"/>
    </location>
</feature>
<evidence type="ECO:0000313" key="3">
    <source>
        <dbReference type="Proteomes" id="UP001165082"/>
    </source>
</evidence>
<feature type="compositionally biased region" description="Low complexity" evidence="1">
    <location>
        <begin position="115"/>
        <end position="126"/>
    </location>
</feature>
<feature type="compositionally biased region" description="Polar residues" evidence="1">
    <location>
        <begin position="227"/>
        <end position="243"/>
    </location>
</feature>
<dbReference type="AlphaFoldDB" id="A0A9W7DYP4"/>
<feature type="compositionally biased region" description="Gly residues" evidence="1">
    <location>
        <begin position="132"/>
        <end position="143"/>
    </location>
</feature>
<protein>
    <submittedName>
        <fullName evidence="2">Uncharacterized protein</fullName>
    </submittedName>
</protein>
<dbReference type="EMBL" id="BRXZ01003692">
    <property type="protein sequence ID" value="GMH60017.1"/>
    <property type="molecule type" value="Genomic_DNA"/>
</dbReference>
<dbReference type="Proteomes" id="UP001165082">
    <property type="component" value="Unassembled WGS sequence"/>
</dbReference>
<reference evidence="2" key="1">
    <citation type="submission" date="2022-07" db="EMBL/GenBank/DDBJ databases">
        <title>Genome analysis of Parmales, a sister group of diatoms, reveals the evolutionary specialization of diatoms from phago-mixotrophs to photoautotrophs.</title>
        <authorList>
            <person name="Ban H."/>
            <person name="Sato S."/>
            <person name="Yoshikawa S."/>
            <person name="Kazumasa Y."/>
            <person name="Nakamura Y."/>
            <person name="Ichinomiya M."/>
            <person name="Saitoh K."/>
            <person name="Sato N."/>
            <person name="Blanc-Mathieu R."/>
            <person name="Endo H."/>
            <person name="Kuwata A."/>
            <person name="Ogata H."/>
        </authorList>
    </citation>
    <scope>NUCLEOTIDE SEQUENCE</scope>
</reference>
<feature type="compositionally biased region" description="Polar residues" evidence="1">
    <location>
        <begin position="174"/>
        <end position="206"/>
    </location>
</feature>
<comment type="caution">
    <text evidence="2">The sequence shown here is derived from an EMBL/GenBank/DDBJ whole genome shotgun (WGS) entry which is preliminary data.</text>
</comment>
<name>A0A9W7DYP4_9STRA</name>
<proteinExistence type="predicted"/>
<feature type="compositionally biased region" description="Basic residues" evidence="1">
    <location>
        <begin position="57"/>
        <end position="66"/>
    </location>
</feature>
<evidence type="ECO:0000256" key="1">
    <source>
        <dbReference type="SAM" id="MobiDB-lite"/>
    </source>
</evidence>
<gene>
    <name evidence="2" type="ORF">TrRE_jg4975</name>
</gene>
<feature type="compositionally biased region" description="Acidic residues" evidence="1">
    <location>
        <begin position="38"/>
        <end position="52"/>
    </location>
</feature>
<feature type="non-terminal residue" evidence="2">
    <location>
        <position position="1"/>
    </location>
</feature>
<dbReference type="OrthoDB" id="10623708at2759"/>